<dbReference type="EMBL" id="BGPR01014536">
    <property type="protein sequence ID" value="GBN65630.1"/>
    <property type="molecule type" value="Genomic_DNA"/>
</dbReference>
<dbReference type="AlphaFoldDB" id="A0A4Y2QQV2"/>
<keyword evidence="2" id="KW-1185">Reference proteome</keyword>
<feature type="non-terminal residue" evidence="1">
    <location>
        <position position="1"/>
    </location>
</feature>
<dbReference type="Proteomes" id="UP000499080">
    <property type="component" value="Unassembled WGS sequence"/>
</dbReference>
<gene>
    <name evidence="1" type="ORF">AVEN_83634_1</name>
</gene>
<evidence type="ECO:0000313" key="1">
    <source>
        <dbReference type="EMBL" id="GBN65630.1"/>
    </source>
</evidence>
<evidence type="ECO:0000313" key="2">
    <source>
        <dbReference type="Proteomes" id="UP000499080"/>
    </source>
</evidence>
<proteinExistence type="predicted"/>
<name>A0A4Y2QQV2_ARAVE</name>
<organism evidence="1 2">
    <name type="scientific">Araneus ventricosus</name>
    <name type="common">Orbweaver spider</name>
    <name type="synonym">Epeira ventricosa</name>
    <dbReference type="NCBI Taxonomy" id="182803"/>
    <lineage>
        <taxon>Eukaryota</taxon>
        <taxon>Metazoa</taxon>
        <taxon>Ecdysozoa</taxon>
        <taxon>Arthropoda</taxon>
        <taxon>Chelicerata</taxon>
        <taxon>Arachnida</taxon>
        <taxon>Araneae</taxon>
        <taxon>Araneomorphae</taxon>
        <taxon>Entelegynae</taxon>
        <taxon>Araneoidea</taxon>
        <taxon>Araneidae</taxon>
        <taxon>Araneus</taxon>
    </lineage>
</organism>
<reference evidence="1 2" key="1">
    <citation type="journal article" date="2019" name="Sci. Rep.">
        <title>Orb-weaving spider Araneus ventricosus genome elucidates the spidroin gene catalogue.</title>
        <authorList>
            <person name="Kono N."/>
            <person name="Nakamura H."/>
            <person name="Ohtoshi R."/>
            <person name="Moran D.A.P."/>
            <person name="Shinohara A."/>
            <person name="Yoshida Y."/>
            <person name="Fujiwara M."/>
            <person name="Mori M."/>
            <person name="Tomita M."/>
            <person name="Arakawa K."/>
        </authorList>
    </citation>
    <scope>NUCLEOTIDE SEQUENCE [LARGE SCALE GENOMIC DNA]</scope>
</reference>
<accession>A0A4Y2QQV2</accession>
<comment type="caution">
    <text evidence="1">The sequence shown here is derived from an EMBL/GenBank/DDBJ whole genome shotgun (WGS) entry which is preliminary data.</text>
</comment>
<sequence>NSGPLWPDGRLTVSGPNGRLFKTRYRQSDPPSTRTWYTANPLESKAFPLVWAFE</sequence>
<protein>
    <submittedName>
        <fullName evidence="1">Uncharacterized protein</fullName>
    </submittedName>
</protein>